<dbReference type="GeneID" id="69803521"/>
<organism evidence="1 2">
    <name type="scientific">Lentilactobacillus parabuchneri DSM 5707 = NBRC 107865</name>
    <dbReference type="NCBI Taxonomy" id="1423784"/>
    <lineage>
        <taxon>Bacteria</taxon>
        <taxon>Bacillati</taxon>
        <taxon>Bacillota</taxon>
        <taxon>Bacilli</taxon>
        <taxon>Lactobacillales</taxon>
        <taxon>Lactobacillaceae</taxon>
        <taxon>Lentilactobacillus</taxon>
    </lineage>
</organism>
<name>A0A0R1YXD2_9LACO</name>
<dbReference type="Proteomes" id="UP000051957">
    <property type="component" value="Unassembled WGS sequence"/>
</dbReference>
<protein>
    <submittedName>
        <fullName evidence="1">Uncharacterized protein</fullName>
    </submittedName>
</protein>
<dbReference type="AlphaFoldDB" id="A0A0R1YXD2"/>
<sequence>MGRAIFLVTSIQGIRKATFKKQLMSLLTTDFQVVVLLAMTDFDEIWQAEREFTRLDLPAAGPAVRLISLADIYADHEGIDLKQGDFLNPSLDDLRAYDAHLGKLPLTRYIDDDGDIVAETLFGDDAVRLHTLLFDKSSRVIQINTYDHQDQLFGIEKFEDDNLVESLLLNAKGQLVYRFTNYIKNQKVTYSVTQSSIIAAPQDLSELVDEKTNNTDEMLRTFEGQGRSTFTKALSYSDYHRYDDINAFYHQVLLNMDIKDARTYIDIDNIVDASKYLPGKRIFNY</sequence>
<dbReference type="EMBL" id="AZGK01000003">
    <property type="protein sequence ID" value="KRM47197.1"/>
    <property type="molecule type" value="Genomic_DNA"/>
</dbReference>
<comment type="caution">
    <text evidence="1">The sequence shown here is derived from an EMBL/GenBank/DDBJ whole genome shotgun (WGS) entry which is preliminary data.</text>
</comment>
<reference evidence="1 2" key="1">
    <citation type="journal article" date="2015" name="Genome Announc.">
        <title>Expanding the biotechnology potential of lactobacilli through comparative genomics of 213 strains and associated genera.</title>
        <authorList>
            <person name="Sun Z."/>
            <person name="Harris H.M."/>
            <person name="McCann A."/>
            <person name="Guo C."/>
            <person name="Argimon S."/>
            <person name="Zhang W."/>
            <person name="Yang X."/>
            <person name="Jeffery I.B."/>
            <person name="Cooney J.C."/>
            <person name="Kagawa T.F."/>
            <person name="Liu W."/>
            <person name="Song Y."/>
            <person name="Salvetti E."/>
            <person name="Wrobel A."/>
            <person name="Rasinkangas P."/>
            <person name="Parkhill J."/>
            <person name="Rea M.C."/>
            <person name="O'Sullivan O."/>
            <person name="Ritari J."/>
            <person name="Douillard F.P."/>
            <person name="Paul Ross R."/>
            <person name="Yang R."/>
            <person name="Briner A.E."/>
            <person name="Felis G.E."/>
            <person name="de Vos W.M."/>
            <person name="Barrangou R."/>
            <person name="Klaenhammer T.R."/>
            <person name="Caufield P.W."/>
            <person name="Cui Y."/>
            <person name="Zhang H."/>
            <person name="O'Toole P.W."/>
        </authorList>
    </citation>
    <scope>NUCLEOTIDE SEQUENCE [LARGE SCALE GENOMIC DNA]</scope>
    <source>
        <strain evidence="1 2">DSM 5707</strain>
    </source>
</reference>
<accession>A0A0R1YXD2</accession>
<proteinExistence type="predicted"/>
<dbReference type="PATRIC" id="fig|1423784.4.peg.1668"/>
<dbReference type="RefSeq" id="WP_057911086.1">
    <property type="nucleotide sequence ID" value="NZ_AZGK01000003.1"/>
</dbReference>
<gene>
    <name evidence="1" type="ORF">FC51_GL001637</name>
</gene>
<evidence type="ECO:0000313" key="2">
    <source>
        <dbReference type="Proteomes" id="UP000051957"/>
    </source>
</evidence>
<evidence type="ECO:0000313" key="1">
    <source>
        <dbReference type="EMBL" id="KRM47197.1"/>
    </source>
</evidence>